<feature type="domain" description="Large ribosomal subunit protein bL12 oligomerization" evidence="6">
    <location>
        <begin position="5"/>
        <end position="52"/>
    </location>
</feature>
<dbReference type="Proteomes" id="UP000220629">
    <property type="component" value="Unassembled WGS sequence"/>
</dbReference>
<dbReference type="OMA" id="LEDKWGV"/>
<comment type="similarity">
    <text evidence="1 4">Belongs to the bacterial ribosomal protein bL12 family.</text>
</comment>
<evidence type="ECO:0000313" key="11">
    <source>
        <dbReference type="Proteomes" id="UP000220629"/>
    </source>
</evidence>
<comment type="subunit">
    <text evidence="4">Homodimer. Part of the ribosomal stalk of the 50S ribosomal subunit. Forms a multimeric L10(L12)X complex, where L10 forms an elongated spine to which 2 to 4 L12 dimers bind in a sequential fashion. Binds GTP-bound translation factors.</text>
</comment>
<dbReference type="PANTHER" id="PTHR45987">
    <property type="entry name" value="39S RIBOSOMAL PROTEIN L12"/>
    <property type="match status" value="1"/>
</dbReference>
<accession>A0A095XM57</accession>
<dbReference type="Gene3D" id="3.30.1390.10">
    <property type="match status" value="1"/>
</dbReference>
<evidence type="ECO:0000313" key="9">
    <source>
        <dbReference type="EMBL" id="UWX70470.1"/>
    </source>
</evidence>
<keyword evidence="2 4" id="KW-0689">Ribosomal protein</keyword>
<sequence length="124" mass="12598">MAIAKEDILAAVEGMTVLELNELVKAFEEKFGVSAAAVAVAGPAGGGAAAAAEEQTEFTVILAETGANKVSVIKAVRELTGLGLKEAKDLVDGAPKPVKEAVPKAAAEEAKKKLEEAGAKVEIK</sequence>
<name>A0A095XM57_BURGA</name>
<evidence type="ECO:0000313" key="8">
    <source>
        <dbReference type="EMBL" id="PEH39895.1"/>
    </source>
</evidence>
<evidence type="ECO:0000256" key="1">
    <source>
        <dbReference type="ARBA" id="ARBA00007197"/>
    </source>
</evidence>
<reference evidence="11" key="3">
    <citation type="submission" date="2017-09" db="EMBL/GenBank/DDBJ databases">
        <title>FDA dAtabase for Regulatory Grade micrObial Sequences (FDA-ARGOS): Supporting development and validation of Infectious Disease Dx tests.</title>
        <authorList>
            <person name="Minogue T."/>
            <person name="Wolcott M."/>
            <person name="Wasieloski L."/>
            <person name="Aguilar W."/>
            <person name="Moore D."/>
            <person name="Tallon L."/>
            <person name="Sadzewicz L."/>
            <person name="Ott S."/>
            <person name="Zhao X."/>
            <person name="Nagaraj S."/>
            <person name="Vavikolanu K."/>
            <person name="Aluvathingal J."/>
            <person name="Nadendla S."/>
            <person name="Sichtig H."/>
        </authorList>
    </citation>
    <scope>NUCLEOTIDE SEQUENCE [LARGE SCALE GENOMIC DNA]</scope>
    <source>
        <strain evidence="11">FDAARGOS_390</strain>
    </source>
</reference>
<proteinExistence type="inferred from homology"/>
<dbReference type="EMBL" id="JPGG01000015">
    <property type="protein sequence ID" value="KGC18008.1"/>
    <property type="molecule type" value="Genomic_DNA"/>
</dbReference>
<evidence type="ECO:0000256" key="4">
    <source>
        <dbReference type="HAMAP-Rule" id="MF_00368"/>
    </source>
</evidence>
<accession>A0A095FKT6</accession>
<dbReference type="Pfam" id="PF16320">
    <property type="entry name" value="Ribosomal_L12_N"/>
    <property type="match status" value="1"/>
</dbReference>
<dbReference type="HAMAP" id="MF_00368">
    <property type="entry name" value="Ribosomal_bL12"/>
    <property type="match status" value="1"/>
</dbReference>
<dbReference type="GO" id="GO:0003735">
    <property type="term" value="F:structural constituent of ribosome"/>
    <property type="evidence" value="ECO:0007669"/>
    <property type="project" value="InterPro"/>
</dbReference>
<dbReference type="FunFam" id="3.30.1390.10:FF:000001">
    <property type="entry name" value="50S ribosomal protein L7/L12"/>
    <property type="match status" value="1"/>
</dbReference>
<dbReference type="GO" id="GO:0022625">
    <property type="term" value="C:cytosolic large ribosomal subunit"/>
    <property type="evidence" value="ECO:0007669"/>
    <property type="project" value="TreeGrafter"/>
</dbReference>
<dbReference type="GeneID" id="66456182"/>
<feature type="domain" description="Large ribosomal subunit protein bL12 C-terminal" evidence="5">
    <location>
        <begin position="58"/>
        <end position="124"/>
    </location>
</feature>
<gene>
    <name evidence="4 7" type="primary">rplL</name>
    <name evidence="8" type="ORF">CRM94_37305</name>
    <name evidence="7" type="ORF">DM48_3966</name>
    <name evidence="9" type="ORF">NYZ96_01485</name>
</gene>
<dbReference type="EMBL" id="CP104214">
    <property type="protein sequence ID" value="UWX70470.1"/>
    <property type="molecule type" value="Genomic_DNA"/>
</dbReference>
<dbReference type="KEGG" id="bgo:BM43_1676"/>
<dbReference type="InterPro" id="IPR036235">
    <property type="entry name" value="Ribosomal_bL12_oligo_N_sf"/>
</dbReference>
<evidence type="ECO:0000256" key="3">
    <source>
        <dbReference type="ARBA" id="ARBA00023274"/>
    </source>
</evidence>
<dbReference type="InterPro" id="IPR008932">
    <property type="entry name" value="Ribosomal_bL12_oligo"/>
</dbReference>
<dbReference type="Proteomes" id="UP001059745">
    <property type="component" value="Chromosome 1"/>
</dbReference>
<dbReference type="AlphaFoldDB" id="A0A095XM57"/>
<dbReference type="PANTHER" id="PTHR45987:SF4">
    <property type="entry name" value="LARGE RIBOSOMAL SUBUNIT PROTEIN BL12M"/>
    <property type="match status" value="1"/>
</dbReference>
<dbReference type="InterPro" id="IPR013823">
    <property type="entry name" value="Ribosomal_bL12_C"/>
</dbReference>
<dbReference type="Pfam" id="PF00542">
    <property type="entry name" value="Ribosomal_L12"/>
    <property type="match status" value="1"/>
</dbReference>
<reference evidence="9" key="4">
    <citation type="submission" date="2022-09" db="EMBL/GenBank/DDBJ databases">
        <title>Genomic of Burkholderia gladioli.</title>
        <authorList>
            <person name="Wu H."/>
        </authorList>
    </citation>
    <scope>NUCLEOTIDE SEQUENCE</scope>
    <source>
        <strain evidence="9">ZN-S4</strain>
    </source>
</reference>
<dbReference type="EMBL" id="PDDY01000004">
    <property type="protein sequence ID" value="PEH39895.1"/>
    <property type="molecule type" value="Genomic_DNA"/>
</dbReference>
<dbReference type="GO" id="GO:0006412">
    <property type="term" value="P:translation"/>
    <property type="evidence" value="ECO:0007669"/>
    <property type="project" value="UniProtKB-UniRule"/>
</dbReference>
<dbReference type="Proteomes" id="UP000029590">
    <property type="component" value="Unassembled WGS sequence"/>
</dbReference>
<evidence type="ECO:0000259" key="6">
    <source>
        <dbReference type="Pfam" id="PF16320"/>
    </source>
</evidence>
<dbReference type="Gene3D" id="1.20.5.710">
    <property type="entry name" value="Single helix bin"/>
    <property type="match status" value="1"/>
</dbReference>
<organism evidence="8 11">
    <name type="scientific">Burkholderia gladioli</name>
    <name type="common">Pseudomonas marginata</name>
    <name type="synonym">Phytomonas marginata</name>
    <dbReference type="NCBI Taxonomy" id="28095"/>
    <lineage>
        <taxon>Bacteria</taxon>
        <taxon>Pseudomonadati</taxon>
        <taxon>Pseudomonadota</taxon>
        <taxon>Betaproteobacteria</taxon>
        <taxon>Burkholderiales</taxon>
        <taxon>Burkholderiaceae</taxon>
        <taxon>Burkholderia</taxon>
    </lineage>
</organism>
<dbReference type="SUPFAM" id="SSF54736">
    <property type="entry name" value="ClpS-like"/>
    <property type="match status" value="1"/>
</dbReference>
<evidence type="ECO:0000259" key="5">
    <source>
        <dbReference type="Pfam" id="PF00542"/>
    </source>
</evidence>
<reference evidence="8" key="2">
    <citation type="submission" date="2017-09" db="EMBL/GenBank/DDBJ databases">
        <title>FDA dAtabase for Regulatory Grade micrObial Sequences (FDA-ARGOS): Supporting development and validation of Infectious Disease Dx tests.</title>
        <authorList>
            <person name="Minogue T."/>
            <person name="Wolcott M."/>
            <person name="Wasieloski L."/>
            <person name="Aguilar W."/>
            <person name="Moore D."/>
            <person name="Tallon L.J."/>
            <person name="Sadzewicz L."/>
            <person name="Ott S."/>
            <person name="Zhao X."/>
            <person name="Nagaraj S."/>
            <person name="Vavikolanu K."/>
            <person name="Aluvathingal J."/>
            <person name="Nadendla S."/>
            <person name="Sichtig H."/>
        </authorList>
    </citation>
    <scope>NUCLEOTIDE SEQUENCE</scope>
    <source>
        <strain evidence="8">FDAARGOS_390</strain>
    </source>
</reference>
<reference evidence="7 10" key="1">
    <citation type="submission" date="2014-04" db="EMBL/GenBank/DDBJ databases">
        <authorList>
            <person name="Bishop-Lilly K.A."/>
            <person name="Broomall S.M."/>
            <person name="Chain P.S."/>
            <person name="Chertkov O."/>
            <person name="Coyne S.R."/>
            <person name="Daligault H.E."/>
            <person name="Davenport K.W."/>
            <person name="Erkkila T."/>
            <person name="Frey K.G."/>
            <person name="Gibbons H.S."/>
            <person name="Gu W."/>
            <person name="Jaissle J."/>
            <person name="Johnson S.L."/>
            <person name="Koroleva G.I."/>
            <person name="Ladner J.T."/>
            <person name="Lo C.-C."/>
            <person name="Minogue T.D."/>
            <person name="Munk C."/>
            <person name="Palacios G.F."/>
            <person name="Redden C.L."/>
            <person name="Rosenzweig C.N."/>
            <person name="Scholz M.B."/>
            <person name="Teshima H."/>
            <person name="Xu Y."/>
        </authorList>
    </citation>
    <scope>NUCLEOTIDE SEQUENCE [LARGE SCALE GENOMIC DNA]</scope>
    <source>
        <strain evidence="7">Gladioli</strain>
        <strain evidence="10">gladioli</strain>
    </source>
</reference>
<protein>
    <recommendedName>
        <fullName evidence="4">Large ribosomal subunit protein bL12</fullName>
    </recommendedName>
</protein>
<evidence type="ECO:0000313" key="7">
    <source>
        <dbReference type="EMBL" id="KGC18008.1"/>
    </source>
</evidence>
<dbReference type="CDD" id="cd00387">
    <property type="entry name" value="Ribosomal_L7_L12"/>
    <property type="match status" value="1"/>
</dbReference>
<dbReference type="OrthoDB" id="9811748at2"/>
<comment type="function">
    <text evidence="4">Forms part of the ribosomal stalk which helps the ribosome interact with GTP-bound translation factors. Is thus essential for accurate translation.</text>
</comment>
<dbReference type="NCBIfam" id="TIGR00855">
    <property type="entry name" value="L12"/>
    <property type="match status" value="1"/>
</dbReference>
<dbReference type="RefSeq" id="WP_013696354.1">
    <property type="nucleotide sequence ID" value="NZ_CADEPO010000036.1"/>
</dbReference>
<evidence type="ECO:0000313" key="10">
    <source>
        <dbReference type="Proteomes" id="UP000029590"/>
    </source>
</evidence>
<evidence type="ECO:0000256" key="2">
    <source>
        <dbReference type="ARBA" id="ARBA00022980"/>
    </source>
</evidence>
<dbReference type="InterPro" id="IPR000206">
    <property type="entry name" value="Ribosomal_bL12"/>
</dbReference>
<dbReference type="SUPFAM" id="SSF48300">
    <property type="entry name" value="Ribosomal protein L7/12, oligomerisation (N-terminal) domain"/>
    <property type="match status" value="1"/>
</dbReference>
<dbReference type="InterPro" id="IPR014719">
    <property type="entry name" value="Ribosomal_bL12_C/ClpS-like"/>
</dbReference>
<dbReference type="GO" id="GO:0003729">
    <property type="term" value="F:mRNA binding"/>
    <property type="evidence" value="ECO:0007669"/>
    <property type="project" value="TreeGrafter"/>
</dbReference>
<keyword evidence="3 4" id="KW-0687">Ribonucleoprotein</keyword>